<evidence type="ECO:0000256" key="2">
    <source>
        <dbReference type="ARBA" id="ARBA00023002"/>
    </source>
</evidence>
<reference evidence="3 4" key="1">
    <citation type="submission" date="2019-12" db="EMBL/GenBank/DDBJ databases">
        <title>Genomic-based taxomic classification of the family Erythrobacteraceae.</title>
        <authorList>
            <person name="Xu L."/>
        </authorList>
    </citation>
    <scope>NUCLEOTIDE SEQUENCE [LARGE SCALE GENOMIC DNA]</scope>
    <source>
        <strain evidence="3 4">JCM 16339</strain>
    </source>
</reference>
<evidence type="ECO:0000313" key="4">
    <source>
        <dbReference type="Proteomes" id="UP000435243"/>
    </source>
</evidence>
<dbReference type="SUPFAM" id="SSF51735">
    <property type="entry name" value="NAD(P)-binding Rossmann-fold domains"/>
    <property type="match status" value="1"/>
</dbReference>
<gene>
    <name evidence="3" type="ORF">GRI32_03305</name>
</gene>
<dbReference type="AlphaFoldDB" id="A0A844ZL78"/>
<dbReference type="Pfam" id="PF13561">
    <property type="entry name" value="adh_short_C2"/>
    <property type="match status" value="1"/>
</dbReference>
<evidence type="ECO:0000313" key="3">
    <source>
        <dbReference type="EMBL" id="MXO87760.1"/>
    </source>
</evidence>
<evidence type="ECO:0000256" key="1">
    <source>
        <dbReference type="ARBA" id="ARBA00006484"/>
    </source>
</evidence>
<dbReference type="Gene3D" id="3.40.50.720">
    <property type="entry name" value="NAD(P)-binding Rossmann-like Domain"/>
    <property type="match status" value="1"/>
</dbReference>
<dbReference type="PANTHER" id="PTHR43639:SF1">
    <property type="entry name" value="SHORT-CHAIN DEHYDROGENASE_REDUCTASE FAMILY PROTEIN"/>
    <property type="match status" value="1"/>
</dbReference>
<dbReference type="InterPro" id="IPR036291">
    <property type="entry name" value="NAD(P)-bd_dom_sf"/>
</dbReference>
<dbReference type="EMBL" id="WTYY01000002">
    <property type="protein sequence ID" value="MXO87760.1"/>
    <property type="molecule type" value="Genomic_DNA"/>
</dbReference>
<dbReference type="OrthoDB" id="9786360at2"/>
<dbReference type="PANTHER" id="PTHR43639">
    <property type="entry name" value="OXIDOREDUCTASE, SHORT-CHAIN DEHYDROGENASE/REDUCTASE FAMILY (AFU_ORTHOLOGUE AFUA_5G02870)"/>
    <property type="match status" value="1"/>
</dbReference>
<comment type="caution">
    <text evidence="3">The sequence shown here is derived from an EMBL/GenBank/DDBJ whole genome shotgun (WGS) entry which is preliminary data.</text>
</comment>
<dbReference type="InterPro" id="IPR002347">
    <property type="entry name" value="SDR_fam"/>
</dbReference>
<proteinExistence type="inferred from homology"/>
<organism evidence="3 4">
    <name type="scientific">Alteraurantiacibacter aestuarii</name>
    <dbReference type="NCBI Taxonomy" id="650004"/>
    <lineage>
        <taxon>Bacteria</taxon>
        <taxon>Pseudomonadati</taxon>
        <taxon>Pseudomonadota</taxon>
        <taxon>Alphaproteobacteria</taxon>
        <taxon>Sphingomonadales</taxon>
        <taxon>Erythrobacteraceae</taxon>
        <taxon>Alteraurantiacibacter</taxon>
    </lineage>
</organism>
<dbReference type="PRINTS" id="PR00081">
    <property type="entry name" value="GDHRDH"/>
</dbReference>
<protein>
    <submittedName>
        <fullName evidence="3">SDR family oxidoreductase</fullName>
    </submittedName>
</protein>
<dbReference type="GO" id="GO:0016491">
    <property type="term" value="F:oxidoreductase activity"/>
    <property type="evidence" value="ECO:0007669"/>
    <property type="project" value="UniProtKB-KW"/>
</dbReference>
<sequence>MQEFSPTTTKAVLITGAARRIGSAIARRFGDAGWHVVVHCNRSLDAAQALASSLPSAQVVQCDLANGDAAKAMIATLAGQLADWRVLVNNASVFAEDDVTALDPATNTMAMQVNAVTPAIMAQAFLNGARSCAGRRVIQLTDQKLANPNPDFFSYTMSKYAADGAARMMAMACEPDDRVYRLAPGAILASHDQTPAEAETSHRMNLLGRRTAAAEIADAALFMAAGPLTSGQAIFVDSGQHLLSQPRDVLYLARGED</sequence>
<accession>A0A844ZL78</accession>
<comment type="similarity">
    <text evidence="1">Belongs to the short-chain dehydrogenases/reductases (SDR) family.</text>
</comment>
<keyword evidence="2" id="KW-0560">Oxidoreductase</keyword>
<keyword evidence="4" id="KW-1185">Reference proteome</keyword>
<dbReference type="RefSeq" id="WP_160589716.1">
    <property type="nucleotide sequence ID" value="NZ_BAAAFP010000002.1"/>
</dbReference>
<dbReference type="Proteomes" id="UP000435243">
    <property type="component" value="Unassembled WGS sequence"/>
</dbReference>
<name>A0A844ZL78_9SPHN</name>